<keyword evidence="11" id="KW-0238">DNA-binding</keyword>
<evidence type="ECO:0000256" key="13">
    <source>
        <dbReference type="ARBA" id="ARBA00024347"/>
    </source>
</evidence>
<dbReference type="GO" id="GO:0005730">
    <property type="term" value="C:nucleolus"/>
    <property type="evidence" value="ECO:0007669"/>
    <property type="project" value="TreeGrafter"/>
</dbReference>
<dbReference type="Gene3D" id="3.90.228.10">
    <property type="match status" value="1"/>
</dbReference>
<protein>
    <recommendedName>
        <fullName evidence="15">Poly [ADP-ribose] polymerase</fullName>
        <shortName evidence="15">PARP</shortName>
        <ecNumber evidence="15">2.4.2.-</ecNumber>
    </recommendedName>
</protein>
<dbReference type="EC" id="2.4.2.-" evidence="15"/>
<dbReference type="AlphaFoldDB" id="A0A9W8YPY0"/>
<feature type="region of interest" description="Disordered" evidence="16">
    <location>
        <begin position="121"/>
        <end position="157"/>
    </location>
</feature>
<evidence type="ECO:0000256" key="8">
    <source>
        <dbReference type="ARBA" id="ARBA00022771"/>
    </source>
</evidence>
<dbReference type="Pfam" id="PF02877">
    <property type="entry name" value="PARP_reg"/>
    <property type="match status" value="1"/>
</dbReference>
<reference evidence="21" key="1">
    <citation type="submission" date="2022-10" db="EMBL/GenBank/DDBJ databases">
        <title>Tapping the CABI collections for fungal endophytes: first genome assemblies for Collariella, Neodidymelliopsis, Ascochyta clinopodiicola, Didymella pomorum, Didymosphaeria variabile, Neocosmospora piperis and Neocucurbitaria cava.</title>
        <authorList>
            <person name="Hill R."/>
        </authorList>
    </citation>
    <scope>NUCLEOTIDE SEQUENCE</scope>
    <source>
        <strain evidence="21">IMI 355082</strain>
    </source>
</reference>
<dbReference type="CDD" id="cd07997">
    <property type="entry name" value="WGR_PARP"/>
    <property type="match status" value="1"/>
</dbReference>
<evidence type="ECO:0000259" key="20">
    <source>
        <dbReference type="PROSITE" id="PS51977"/>
    </source>
</evidence>
<evidence type="ECO:0000256" key="12">
    <source>
        <dbReference type="ARBA" id="ARBA00023242"/>
    </source>
</evidence>
<dbReference type="GO" id="GO:0016779">
    <property type="term" value="F:nucleotidyltransferase activity"/>
    <property type="evidence" value="ECO:0007669"/>
    <property type="project" value="UniProtKB-KW"/>
</dbReference>
<evidence type="ECO:0000256" key="2">
    <source>
        <dbReference type="ARBA" id="ARBA00022676"/>
    </source>
</evidence>
<keyword evidence="10 15" id="KW-0520">NAD</keyword>
<evidence type="ECO:0000256" key="16">
    <source>
        <dbReference type="SAM" id="MobiDB-lite"/>
    </source>
</evidence>
<evidence type="ECO:0000259" key="17">
    <source>
        <dbReference type="PROSITE" id="PS50172"/>
    </source>
</evidence>
<keyword evidence="7" id="KW-0013">ADP-ribosylation</keyword>
<dbReference type="FunFam" id="1.20.142.10:FF:000002">
    <property type="entry name" value="Poly [ADP-ribose] polymerase"/>
    <property type="match status" value="1"/>
</dbReference>
<comment type="subcellular location">
    <subcellularLocation>
        <location evidence="1">Nucleus</location>
    </subcellularLocation>
</comment>
<dbReference type="Gene3D" id="2.20.140.10">
    <property type="entry name" value="WGR domain"/>
    <property type="match status" value="1"/>
</dbReference>
<accession>A0A9W8YPY0</accession>
<dbReference type="InterPro" id="IPR012317">
    <property type="entry name" value="Poly(ADP-ribose)pol_cat_dom"/>
</dbReference>
<dbReference type="InterPro" id="IPR036616">
    <property type="entry name" value="Poly(ADP-ribose)pol_reg_dom_sf"/>
</dbReference>
<dbReference type="GO" id="GO:0003950">
    <property type="term" value="F:NAD+ poly-ADP-ribosyltransferase activity"/>
    <property type="evidence" value="ECO:0007669"/>
    <property type="project" value="UniProtKB-UniRule"/>
</dbReference>
<evidence type="ECO:0000256" key="9">
    <source>
        <dbReference type="ARBA" id="ARBA00022833"/>
    </source>
</evidence>
<dbReference type="EMBL" id="JAPEVB010000004">
    <property type="protein sequence ID" value="KAJ4389019.1"/>
    <property type="molecule type" value="Genomic_DNA"/>
</dbReference>
<dbReference type="PROSITE" id="PS51977">
    <property type="entry name" value="WGR"/>
    <property type="match status" value="1"/>
</dbReference>
<organism evidence="21 22">
    <name type="scientific">Gnomoniopsis smithogilvyi</name>
    <dbReference type="NCBI Taxonomy" id="1191159"/>
    <lineage>
        <taxon>Eukaryota</taxon>
        <taxon>Fungi</taxon>
        <taxon>Dikarya</taxon>
        <taxon>Ascomycota</taxon>
        <taxon>Pezizomycotina</taxon>
        <taxon>Sordariomycetes</taxon>
        <taxon>Sordariomycetidae</taxon>
        <taxon>Diaporthales</taxon>
        <taxon>Gnomoniaceae</taxon>
        <taxon>Gnomoniopsis</taxon>
    </lineage>
</organism>
<dbReference type="Gene3D" id="1.20.142.10">
    <property type="entry name" value="Poly(ADP-ribose) polymerase, regulatory domain"/>
    <property type="match status" value="1"/>
</dbReference>
<evidence type="ECO:0000259" key="19">
    <source>
        <dbReference type="PROSITE" id="PS51060"/>
    </source>
</evidence>
<dbReference type="Pfam" id="PF00533">
    <property type="entry name" value="BRCT"/>
    <property type="match status" value="1"/>
</dbReference>
<dbReference type="GO" id="GO:0070212">
    <property type="term" value="P:protein poly-ADP-ribosylation"/>
    <property type="evidence" value="ECO:0007669"/>
    <property type="project" value="TreeGrafter"/>
</dbReference>
<dbReference type="InterPro" id="IPR001357">
    <property type="entry name" value="BRCT_dom"/>
</dbReference>
<feature type="domain" description="PARP catalytic" evidence="18">
    <location>
        <begin position="437"/>
        <end position="672"/>
    </location>
</feature>
<evidence type="ECO:0000313" key="22">
    <source>
        <dbReference type="Proteomes" id="UP001140453"/>
    </source>
</evidence>
<comment type="catalytic activity">
    <reaction evidence="14">
        <text>NAD(+) + (ADP-D-ribosyl)n-acceptor = nicotinamide + (ADP-D-ribosyl)n+1-acceptor + H(+).</text>
        <dbReference type="EC" id="2.4.2.30"/>
    </reaction>
</comment>
<keyword evidence="8" id="KW-0863">Zinc-finger</keyword>
<evidence type="ECO:0000256" key="1">
    <source>
        <dbReference type="ARBA" id="ARBA00004123"/>
    </source>
</evidence>
<keyword evidence="9" id="KW-0862">Zinc</keyword>
<dbReference type="GO" id="GO:0008270">
    <property type="term" value="F:zinc ion binding"/>
    <property type="evidence" value="ECO:0007669"/>
    <property type="project" value="UniProtKB-KW"/>
</dbReference>
<feature type="domain" description="PARP alpha-helical" evidence="19">
    <location>
        <begin position="307"/>
        <end position="427"/>
    </location>
</feature>
<sequence length="672" mass="74403">MPSISESSRGSSRASGLTPSSLPLADCCIAASGTFRSGRSQASVLTLAERLGATTSKSVSSEVTHLITSQKDCDKISSKVIQASDRGIYLVDIDWLLVSESTGTKQPEADFSLTAGNHKAVPVADHATTGPKKRQASHSPPPDSKKPKLVDATGKEPTIGKSQIAKDWAVQIPIDEGCPLTGYGVHVDDDSIIWDASLNQANTGKNANKFYRLQLLVGPNNHCQTWTRWGRVGDRGQSKLLGSGSLADAKREFEKKFKDKSGLSWEDRMETPKANKYAFIERDYDSDSEDETTEETGPGESVRKPPPCTLDDSVQKLMQFIFDDRLFAATMLDMNYDNEKLPLGKLSKASIMRGFSTLKDLSAMIQSSGADPNSVAIESTSNLFYSLIPHAFGRRRPPVINNLALVKKEIELLEALADMKDAATIMKSEIDELNRVHPLDRQFLGLGLNEMTPLNPTSEEFQHLDMYLNSTRGQTHYVNYEIENIFRIERKGERERFEKSVFGRSPQDRRLLWHGSRVANFGGILSQGLRIAPPEAPVNGYMFGKGVYLADMSSKSANYCCHYISDDTALLLLCEAELGNPMHERTDFQYDAAEKAKEQGKWSTFGMGETGPSLWKDAGCLHASLKGVKMPSAKRAPPGPTGVEDTTLLYNEYICYDEDQVQLRYLFRVKMY</sequence>
<dbReference type="InterPro" id="IPR036930">
    <property type="entry name" value="WGR_dom_sf"/>
</dbReference>
<evidence type="ECO:0000256" key="11">
    <source>
        <dbReference type="ARBA" id="ARBA00023125"/>
    </source>
</evidence>
<evidence type="ECO:0000256" key="6">
    <source>
        <dbReference type="ARBA" id="ARBA00022737"/>
    </source>
</evidence>
<gene>
    <name evidence="21" type="ORF">N0V93_006481</name>
</gene>
<dbReference type="FunFam" id="2.20.140.10:FF:000001">
    <property type="entry name" value="Poly [ADP-ribose] polymerase"/>
    <property type="match status" value="1"/>
</dbReference>
<keyword evidence="3 15" id="KW-0808">Transferase</keyword>
<keyword evidence="12" id="KW-0539">Nucleus</keyword>
<dbReference type="PROSITE" id="PS50172">
    <property type="entry name" value="BRCT"/>
    <property type="match status" value="1"/>
</dbReference>
<dbReference type="SUPFAM" id="SSF52113">
    <property type="entry name" value="BRCT domain"/>
    <property type="match status" value="1"/>
</dbReference>
<dbReference type="GO" id="GO:1990404">
    <property type="term" value="F:NAD+-protein mono-ADP-ribosyltransferase activity"/>
    <property type="evidence" value="ECO:0007669"/>
    <property type="project" value="TreeGrafter"/>
</dbReference>
<dbReference type="CDD" id="cd01437">
    <property type="entry name" value="parp_like"/>
    <property type="match status" value="1"/>
</dbReference>
<evidence type="ECO:0000313" key="21">
    <source>
        <dbReference type="EMBL" id="KAJ4389019.1"/>
    </source>
</evidence>
<keyword evidence="6" id="KW-0677">Repeat</keyword>
<keyword evidence="5" id="KW-0479">Metal-binding</keyword>
<keyword evidence="22" id="KW-1185">Reference proteome</keyword>
<dbReference type="SMART" id="SM00773">
    <property type="entry name" value="WGR"/>
    <property type="match status" value="1"/>
</dbReference>
<dbReference type="InterPro" id="IPR050800">
    <property type="entry name" value="ARTD/PARP"/>
</dbReference>
<dbReference type="GO" id="GO:0006302">
    <property type="term" value="P:double-strand break repair"/>
    <property type="evidence" value="ECO:0007669"/>
    <property type="project" value="TreeGrafter"/>
</dbReference>
<name>A0A9W8YPY0_9PEZI</name>
<dbReference type="FunFam" id="3.90.228.10:FF:000002">
    <property type="entry name" value="Poly [ADP-ribose] polymerase"/>
    <property type="match status" value="1"/>
</dbReference>
<evidence type="ECO:0000256" key="15">
    <source>
        <dbReference type="RuleBase" id="RU362114"/>
    </source>
</evidence>
<dbReference type="OrthoDB" id="2017365at2759"/>
<dbReference type="InterPro" id="IPR004102">
    <property type="entry name" value="Poly(ADP-ribose)pol_reg_dom"/>
</dbReference>
<dbReference type="Pfam" id="PF00644">
    <property type="entry name" value="PARP"/>
    <property type="match status" value="1"/>
</dbReference>
<proteinExistence type="inferred from homology"/>
<evidence type="ECO:0000256" key="5">
    <source>
        <dbReference type="ARBA" id="ARBA00022723"/>
    </source>
</evidence>
<feature type="domain" description="WGR" evidence="20">
    <location>
        <begin position="182"/>
        <end position="277"/>
    </location>
</feature>
<dbReference type="PROSITE" id="PS51060">
    <property type="entry name" value="PARP_ALPHA_HD"/>
    <property type="match status" value="1"/>
</dbReference>
<dbReference type="Proteomes" id="UP001140453">
    <property type="component" value="Unassembled WGS sequence"/>
</dbReference>
<dbReference type="SUPFAM" id="SSF47587">
    <property type="entry name" value="Domain of poly(ADP-ribose) polymerase"/>
    <property type="match status" value="1"/>
</dbReference>
<evidence type="ECO:0000256" key="3">
    <source>
        <dbReference type="ARBA" id="ARBA00022679"/>
    </source>
</evidence>
<dbReference type="InterPro" id="IPR008893">
    <property type="entry name" value="WGR_domain"/>
</dbReference>
<dbReference type="PANTHER" id="PTHR10459:SF60">
    <property type="entry name" value="POLY [ADP-RIBOSE] POLYMERASE 2"/>
    <property type="match status" value="1"/>
</dbReference>
<evidence type="ECO:0000256" key="10">
    <source>
        <dbReference type="ARBA" id="ARBA00023027"/>
    </source>
</evidence>
<keyword evidence="2 15" id="KW-0328">Glycosyltransferase</keyword>
<dbReference type="PANTHER" id="PTHR10459">
    <property type="entry name" value="DNA LIGASE"/>
    <property type="match status" value="1"/>
</dbReference>
<dbReference type="PROSITE" id="PS51059">
    <property type="entry name" value="PARP_CATALYTIC"/>
    <property type="match status" value="1"/>
</dbReference>
<dbReference type="SMART" id="SM00292">
    <property type="entry name" value="BRCT"/>
    <property type="match status" value="1"/>
</dbReference>
<feature type="domain" description="BRCT" evidence="17">
    <location>
        <begin position="19"/>
        <end position="113"/>
    </location>
</feature>
<dbReference type="SUPFAM" id="SSF56399">
    <property type="entry name" value="ADP-ribosylation"/>
    <property type="match status" value="1"/>
</dbReference>
<evidence type="ECO:0000256" key="4">
    <source>
        <dbReference type="ARBA" id="ARBA00022695"/>
    </source>
</evidence>
<evidence type="ECO:0000256" key="7">
    <source>
        <dbReference type="ARBA" id="ARBA00022765"/>
    </source>
</evidence>
<dbReference type="Pfam" id="PF05406">
    <property type="entry name" value="WGR"/>
    <property type="match status" value="1"/>
</dbReference>
<evidence type="ECO:0000259" key="18">
    <source>
        <dbReference type="PROSITE" id="PS51059"/>
    </source>
</evidence>
<dbReference type="Gene3D" id="3.40.50.10190">
    <property type="entry name" value="BRCT domain"/>
    <property type="match status" value="1"/>
</dbReference>
<comment type="caution">
    <text evidence="21">The sequence shown here is derived from an EMBL/GenBank/DDBJ whole genome shotgun (WGS) entry which is preliminary data.</text>
</comment>
<comment type="similarity">
    <text evidence="13">Belongs to the ARTD/PARP family.</text>
</comment>
<evidence type="ECO:0000256" key="14">
    <source>
        <dbReference type="ARBA" id="ARBA00033987"/>
    </source>
</evidence>
<dbReference type="GO" id="GO:0003677">
    <property type="term" value="F:DNA binding"/>
    <property type="evidence" value="ECO:0007669"/>
    <property type="project" value="UniProtKB-KW"/>
</dbReference>
<feature type="region of interest" description="Disordered" evidence="16">
    <location>
        <begin position="280"/>
        <end position="308"/>
    </location>
</feature>
<keyword evidence="4" id="KW-0548">Nucleotidyltransferase</keyword>
<dbReference type="SUPFAM" id="SSF142921">
    <property type="entry name" value="WGR domain-like"/>
    <property type="match status" value="1"/>
</dbReference>
<dbReference type="InterPro" id="IPR036420">
    <property type="entry name" value="BRCT_dom_sf"/>
</dbReference>